<name>A0ACC0DSF9_9BASI</name>
<reference evidence="1 2" key="3">
    <citation type="journal article" date="2022" name="Microbiol. Spectr.">
        <title>Folding features and dynamics of 3D genome architecture in plant fungal pathogens.</title>
        <authorList>
            <person name="Xia C."/>
        </authorList>
    </citation>
    <scope>NUCLEOTIDE SEQUENCE [LARGE SCALE GENOMIC DNA]</scope>
    <source>
        <strain evidence="1 2">93-210</strain>
    </source>
</reference>
<reference evidence="2" key="1">
    <citation type="journal article" date="2018" name="BMC Genomics">
        <title>Genomic insights into host adaptation between the wheat stripe rust pathogen (Puccinia striiformis f. sp. tritici) and the barley stripe rust pathogen (Puccinia striiformis f. sp. hordei).</title>
        <authorList>
            <person name="Xia C."/>
            <person name="Wang M."/>
            <person name="Yin C."/>
            <person name="Cornejo O.E."/>
            <person name="Hulbert S.H."/>
            <person name="Chen X."/>
        </authorList>
    </citation>
    <scope>NUCLEOTIDE SEQUENCE [LARGE SCALE GENOMIC DNA]</scope>
    <source>
        <strain evidence="2">93-210</strain>
    </source>
</reference>
<gene>
    <name evidence="1" type="ORF">MJO28_015277</name>
</gene>
<dbReference type="EMBL" id="CM045880">
    <property type="protein sequence ID" value="KAI7938357.1"/>
    <property type="molecule type" value="Genomic_DNA"/>
</dbReference>
<keyword evidence="2" id="KW-1185">Reference proteome</keyword>
<evidence type="ECO:0000313" key="2">
    <source>
        <dbReference type="Proteomes" id="UP001060170"/>
    </source>
</evidence>
<sequence length="90" mass="10175">MPGDLTDLLVLGRPVSDLRLTRHISYLQVYFLVFSIQNQPLTQNCRRMSFSSQRLQLLVLLISLSGFSLATPQVEEWCCSQGLRCCIGKA</sequence>
<accession>A0ACC0DSF9</accession>
<organism evidence="1 2">
    <name type="scientific">Puccinia striiformis f. sp. tritici</name>
    <dbReference type="NCBI Taxonomy" id="168172"/>
    <lineage>
        <taxon>Eukaryota</taxon>
        <taxon>Fungi</taxon>
        <taxon>Dikarya</taxon>
        <taxon>Basidiomycota</taxon>
        <taxon>Pucciniomycotina</taxon>
        <taxon>Pucciniomycetes</taxon>
        <taxon>Pucciniales</taxon>
        <taxon>Pucciniaceae</taxon>
        <taxon>Puccinia</taxon>
    </lineage>
</organism>
<comment type="caution">
    <text evidence="1">The sequence shown here is derived from an EMBL/GenBank/DDBJ whole genome shotgun (WGS) entry which is preliminary data.</text>
</comment>
<evidence type="ECO:0000313" key="1">
    <source>
        <dbReference type="EMBL" id="KAI7938357.1"/>
    </source>
</evidence>
<protein>
    <submittedName>
        <fullName evidence="1">Uncharacterized protein</fullName>
    </submittedName>
</protein>
<dbReference type="Proteomes" id="UP001060170">
    <property type="component" value="Chromosome 16"/>
</dbReference>
<proteinExistence type="predicted"/>
<reference evidence="2" key="2">
    <citation type="journal article" date="2018" name="Mol. Plant Microbe Interact.">
        <title>Genome sequence resources for the wheat stripe rust pathogen (Puccinia striiformis f. sp. tritici) and the barley stripe rust pathogen (Puccinia striiformis f. sp. hordei).</title>
        <authorList>
            <person name="Xia C."/>
            <person name="Wang M."/>
            <person name="Yin C."/>
            <person name="Cornejo O.E."/>
            <person name="Hulbert S.H."/>
            <person name="Chen X."/>
        </authorList>
    </citation>
    <scope>NUCLEOTIDE SEQUENCE [LARGE SCALE GENOMIC DNA]</scope>
    <source>
        <strain evidence="2">93-210</strain>
    </source>
</reference>